<keyword evidence="2" id="KW-1185">Reference proteome</keyword>
<dbReference type="EMBL" id="SPQZ01000006">
    <property type="protein sequence ID" value="TFV95286.1"/>
    <property type="molecule type" value="Genomic_DNA"/>
</dbReference>
<proteinExistence type="predicted"/>
<dbReference type="Proteomes" id="UP000298127">
    <property type="component" value="Unassembled WGS sequence"/>
</dbReference>
<sequence length="122" mass="13323">MRDEDPTEAESTFFTLLSVQVPGLEAWYHFDEVGSPWMIVSHDFVVGDAVRKTLRLDYDGHSLRGGWSPACLNWDDGVRAADAHIDTSSPDGLAVDDVSVAAAAAVAAEWFRRRIAHPGLLA</sequence>
<organism evidence="1 2">
    <name type="scientific">Orlajensenia leifsoniae</name>
    <dbReference type="NCBI Taxonomy" id="2561933"/>
    <lineage>
        <taxon>Bacteria</taxon>
        <taxon>Bacillati</taxon>
        <taxon>Actinomycetota</taxon>
        <taxon>Actinomycetes</taxon>
        <taxon>Micrococcales</taxon>
        <taxon>Microbacteriaceae</taxon>
        <taxon>Orlajensenia</taxon>
    </lineage>
</organism>
<dbReference type="AlphaFoldDB" id="A0A4Y9QW18"/>
<accession>A0A4Y9QW18</accession>
<evidence type="ECO:0000313" key="1">
    <source>
        <dbReference type="EMBL" id="TFV95286.1"/>
    </source>
</evidence>
<evidence type="ECO:0000313" key="2">
    <source>
        <dbReference type="Proteomes" id="UP000298127"/>
    </source>
</evidence>
<comment type="caution">
    <text evidence="1">The sequence shown here is derived from an EMBL/GenBank/DDBJ whole genome shotgun (WGS) entry which is preliminary data.</text>
</comment>
<dbReference type="RefSeq" id="WP_135121232.1">
    <property type="nucleotide sequence ID" value="NZ_SPQZ01000006.1"/>
</dbReference>
<protein>
    <submittedName>
        <fullName evidence="1">Uncharacterized protein</fullName>
    </submittedName>
</protein>
<reference evidence="1 2" key="1">
    <citation type="journal article" date="2018" name="J. Microbiol.">
        <title>Leifsonia flava sp. nov., a novel actinobacterium isolated from the rhizosphere of Aquilegia viridiflora.</title>
        <authorList>
            <person name="Cai Y."/>
            <person name="Tao W.Z."/>
            <person name="Ma Y.J."/>
            <person name="Cheng J."/>
            <person name="Zhang M.Y."/>
            <person name="Zhang Y.X."/>
        </authorList>
    </citation>
    <scope>NUCLEOTIDE SEQUENCE [LARGE SCALE GENOMIC DNA]</scope>
    <source>
        <strain evidence="1 2">SYP-B2174</strain>
    </source>
</reference>
<gene>
    <name evidence="1" type="ORF">E4M00_14630</name>
</gene>
<name>A0A4Y9QW18_9MICO</name>